<evidence type="ECO:0000313" key="2">
    <source>
        <dbReference type="Proteomes" id="UP000215902"/>
    </source>
</evidence>
<dbReference type="EMBL" id="NIVC01000020">
    <property type="protein sequence ID" value="PAA93802.1"/>
    <property type="molecule type" value="Genomic_DNA"/>
</dbReference>
<comment type="caution">
    <text evidence="1">The sequence shown here is derived from an EMBL/GenBank/DDBJ whole genome shotgun (WGS) entry which is preliminary data.</text>
</comment>
<dbReference type="Proteomes" id="UP000215902">
    <property type="component" value="Unassembled WGS sequence"/>
</dbReference>
<name>A0A267H8C5_9PLAT</name>
<proteinExistence type="predicted"/>
<sequence length="62" mass="6902">MMMKPKQIFKVGSASDTSISIQSLNVIPIHFDALPDALHTAFEAPDKLAFLEQIQLLINLFC</sequence>
<keyword evidence="2" id="KW-1185">Reference proteome</keyword>
<gene>
    <name evidence="1" type="ORF">BOX15_Mlig029945g1</name>
</gene>
<evidence type="ECO:0000313" key="1">
    <source>
        <dbReference type="EMBL" id="PAA93802.1"/>
    </source>
</evidence>
<accession>A0A267H8C5</accession>
<dbReference type="AlphaFoldDB" id="A0A267H8C5"/>
<organism evidence="1 2">
    <name type="scientific">Macrostomum lignano</name>
    <dbReference type="NCBI Taxonomy" id="282301"/>
    <lineage>
        <taxon>Eukaryota</taxon>
        <taxon>Metazoa</taxon>
        <taxon>Spiralia</taxon>
        <taxon>Lophotrochozoa</taxon>
        <taxon>Platyhelminthes</taxon>
        <taxon>Rhabditophora</taxon>
        <taxon>Macrostomorpha</taxon>
        <taxon>Macrostomida</taxon>
        <taxon>Macrostomidae</taxon>
        <taxon>Macrostomum</taxon>
    </lineage>
</organism>
<protein>
    <submittedName>
        <fullName evidence="1">Uncharacterized protein</fullName>
    </submittedName>
</protein>
<reference evidence="1 2" key="1">
    <citation type="submission" date="2017-06" db="EMBL/GenBank/DDBJ databases">
        <title>A platform for efficient transgenesis in Macrostomum lignano, a flatworm model organism for stem cell research.</title>
        <authorList>
            <person name="Berezikov E."/>
        </authorList>
    </citation>
    <scope>NUCLEOTIDE SEQUENCE [LARGE SCALE GENOMIC DNA]</scope>
    <source>
        <strain evidence="1">DV1</strain>
        <tissue evidence="1">Whole organism</tissue>
    </source>
</reference>